<evidence type="ECO:0000256" key="1">
    <source>
        <dbReference type="SAM" id="SignalP"/>
    </source>
</evidence>
<keyword evidence="3" id="KW-1185">Reference proteome</keyword>
<gene>
    <name evidence="2" type="ORF">IB285_14715</name>
</gene>
<dbReference type="Pfam" id="PF13531">
    <property type="entry name" value="SBP_bac_11"/>
    <property type="match status" value="1"/>
</dbReference>
<dbReference type="Proteomes" id="UP000635384">
    <property type="component" value="Unassembled WGS sequence"/>
</dbReference>
<keyword evidence="1" id="KW-0732">Signal</keyword>
<accession>A0ABR8KZB6</accession>
<reference evidence="2 3" key="1">
    <citation type="submission" date="2020-09" db="EMBL/GenBank/DDBJ databases">
        <authorList>
            <person name="Yoon J.-W."/>
        </authorList>
    </citation>
    <scope>NUCLEOTIDE SEQUENCE [LARGE SCALE GENOMIC DNA]</scope>
    <source>
        <strain evidence="2 3">KMU-140</strain>
    </source>
</reference>
<sequence>MMQLLRVLTQAVFLWLIFAPSAQAGEHLSWPQYGPNEGLLRIDKGIDRGDGLTNSVPDIVGPMDGSAKLTIFTEGNHYPVLLPLLLEAFPTYCAETNRCSITAADILVVTLPQVMIVDALEAGGFRMGNAKLPVNSGGPVYPDLVMLGEGPMKRLEERGVLAEQPRVFAKHRGMGLLIERSRAEEITDLKSFSRSGLPFVVATTREMGARQQYVRTLGELLGHDEAKALLKREVIDFPGRLAIQHRDIPYAVMSDIAPAGLVFGHLAKFYADHWPEHLAYVAIPETQAFGSEIAVARMKKADTEPTTSAAFLEFFFTAAPEAYLVGGFMPADAFEFGRVLDD</sequence>
<name>A0ABR8KZB6_9SPHN</name>
<comment type="caution">
    <text evidence="2">The sequence shown here is derived from an EMBL/GenBank/DDBJ whole genome shotgun (WGS) entry which is preliminary data.</text>
</comment>
<dbReference type="RefSeq" id="WP_190788866.1">
    <property type="nucleotide sequence ID" value="NZ_JACXLC010000001.1"/>
</dbReference>
<dbReference type="EMBL" id="JACXLC010000001">
    <property type="protein sequence ID" value="MBD2843511.1"/>
    <property type="molecule type" value="Genomic_DNA"/>
</dbReference>
<feature type="chain" id="PRO_5047369526" evidence="1">
    <location>
        <begin position="25"/>
        <end position="342"/>
    </location>
</feature>
<protein>
    <submittedName>
        <fullName evidence="2">Substrate-binding domain-containing protein</fullName>
    </submittedName>
</protein>
<proteinExistence type="predicted"/>
<feature type="signal peptide" evidence="1">
    <location>
        <begin position="1"/>
        <end position="24"/>
    </location>
</feature>
<evidence type="ECO:0000313" key="2">
    <source>
        <dbReference type="EMBL" id="MBD2843511.1"/>
    </source>
</evidence>
<organism evidence="2 3">
    <name type="scientific">Erythrobacter rubeus</name>
    <dbReference type="NCBI Taxonomy" id="2760803"/>
    <lineage>
        <taxon>Bacteria</taxon>
        <taxon>Pseudomonadati</taxon>
        <taxon>Pseudomonadota</taxon>
        <taxon>Alphaproteobacteria</taxon>
        <taxon>Sphingomonadales</taxon>
        <taxon>Erythrobacteraceae</taxon>
        <taxon>Erythrobacter/Porphyrobacter group</taxon>
        <taxon>Erythrobacter</taxon>
    </lineage>
</organism>
<evidence type="ECO:0000313" key="3">
    <source>
        <dbReference type="Proteomes" id="UP000635384"/>
    </source>
</evidence>